<dbReference type="PANTHER" id="PTHR30595:SF6">
    <property type="entry name" value="SCHLAFEN ALBA-2 DOMAIN-CONTAINING PROTEIN"/>
    <property type="match status" value="1"/>
</dbReference>
<protein>
    <submittedName>
        <fullName evidence="2">DNA binding domain-containing protein</fullName>
    </submittedName>
</protein>
<dbReference type="RefSeq" id="WP_210221480.1">
    <property type="nucleotide sequence ID" value="NZ_CP072801.1"/>
</dbReference>
<sequence length="384" mass="43407">MQPILTDTSLSTLIAQGENNAVEFKSALVNPDSLARELVAFANTHGGVVLLGVEDSGDITGLPNDRNHEEWVMNIARENVIPALDVTVTQVIHENKTVLLIQVPKGRDKPYQTRKFQFLIRVGSTNRVATQAELMRLFQQSGVFHYDLQGVEGTSMRSLDLRKLADYFLKYDIDFEQEDDRERILINTDILDESGRATIGGMLIFGINPQRHLPNASISFAHFAGHELDDELLDKQVIGGTLDIQVDTALAIIKNHIRQPSRIEGSRTVDQIFQYPDKVFRELLVNACVHRDYAIHGSRIRVFMFDDRLEFISPGRLPNTVSVEKIKLGVSYGRNPVIVKFMENMRYIDKLGRGLPMVYRTAVQAGKQVEFMELGEEFRVILAL</sequence>
<dbReference type="PANTHER" id="PTHR30595">
    <property type="entry name" value="GLPR-RELATED TRANSCRIPTIONAL REPRESSOR"/>
    <property type="match status" value="1"/>
</dbReference>
<organism evidence="2 3">
    <name type="scientific">Thiothrix litoralis</name>
    <dbReference type="NCBI Taxonomy" id="2891210"/>
    <lineage>
        <taxon>Bacteria</taxon>
        <taxon>Pseudomonadati</taxon>
        <taxon>Pseudomonadota</taxon>
        <taxon>Gammaproteobacteria</taxon>
        <taxon>Thiotrichales</taxon>
        <taxon>Thiotrichaceae</taxon>
        <taxon>Thiothrix</taxon>
    </lineage>
</organism>
<accession>A0ABX7WRP8</accession>
<dbReference type="Pfam" id="PF13749">
    <property type="entry name" value="HATPase_c_4"/>
    <property type="match status" value="1"/>
</dbReference>
<gene>
    <name evidence="2" type="ORF">J9253_13650</name>
</gene>
<dbReference type="InterPro" id="IPR038461">
    <property type="entry name" value="Schlafen_AlbA_2_dom_sf"/>
</dbReference>
<reference evidence="2 3" key="1">
    <citation type="submission" date="2021-04" db="EMBL/GenBank/DDBJ databases">
        <title>Genomics, taxonomy and metabolism of representatives of sulfur bacteria of the genus Thiothrix: Thiothrix fructosivorans QT, Thiothrix unzii A1T and three new species, Thiothrix subterranea sp. nov., Thiothrix litoralis sp. nov. and 'Candidatus Thiothrix anitrata' sp. nov.</title>
        <authorList>
            <person name="Ravin N.V."/>
            <person name="Smolyakov D."/>
            <person name="Rudenko T.S."/>
            <person name="Mardanov A.V."/>
            <person name="Beletsky A.V."/>
            <person name="Markov N.D."/>
            <person name="Fomenkov A.I."/>
            <person name="Roberts R.J."/>
            <person name="Karnachuk O.V."/>
            <person name="Novikov A."/>
            <person name="Grabovich M.Y."/>
        </authorList>
    </citation>
    <scope>NUCLEOTIDE SEQUENCE [LARGE SCALE GENOMIC DNA]</scope>
    <source>
        <strain evidence="2 3">AS</strain>
    </source>
</reference>
<evidence type="ECO:0000259" key="1">
    <source>
        <dbReference type="Pfam" id="PF04326"/>
    </source>
</evidence>
<dbReference type="EMBL" id="CP072801">
    <property type="protein sequence ID" value="QTR45048.1"/>
    <property type="molecule type" value="Genomic_DNA"/>
</dbReference>
<dbReference type="Gene3D" id="3.30.950.30">
    <property type="entry name" value="Schlafen, AAA domain"/>
    <property type="match status" value="1"/>
</dbReference>
<proteinExistence type="predicted"/>
<dbReference type="InterPro" id="IPR038475">
    <property type="entry name" value="RecG_C_sf"/>
</dbReference>
<keyword evidence="3" id="KW-1185">Reference proteome</keyword>
<dbReference type="Gene3D" id="3.30.565.60">
    <property type="match status" value="1"/>
</dbReference>
<evidence type="ECO:0000313" key="3">
    <source>
        <dbReference type="Proteomes" id="UP000672039"/>
    </source>
</evidence>
<feature type="domain" description="Schlafen AlbA-2" evidence="1">
    <location>
        <begin position="18"/>
        <end position="129"/>
    </location>
</feature>
<dbReference type="Proteomes" id="UP000672039">
    <property type="component" value="Chromosome"/>
</dbReference>
<dbReference type="InterPro" id="IPR007421">
    <property type="entry name" value="Schlafen_AlbA_2_dom"/>
</dbReference>
<name>A0ABX7WRP8_9GAMM</name>
<dbReference type="Pfam" id="PF04326">
    <property type="entry name" value="SLFN_AlbA_2"/>
    <property type="match status" value="1"/>
</dbReference>
<evidence type="ECO:0000313" key="2">
    <source>
        <dbReference type="EMBL" id="QTR45048.1"/>
    </source>
</evidence>